<dbReference type="Proteomes" id="UP000642509">
    <property type="component" value="Unassembled WGS sequence"/>
</dbReference>
<dbReference type="InterPro" id="IPR011701">
    <property type="entry name" value="MFS"/>
</dbReference>
<dbReference type="Gene3D" id="1.20.1250.20">
    <property type="entry name" value="MFS general substrate transporter like domains"/>
    <property type="match status" value="1"/>
</dbReference>
<dbReference type="PANTHER" id="PTHR23514:SF3">
    <property type="entry name" value="BYPASS OF STOP CODON PROTEIN 6"/>
    <property type="match status" value="1"/>
</dbReference>
<evidence type="ECO:0000256" key="2">
    <source>
        <dbReference type="ARBA" id="ARBA00008335"/>
    </source>
</evidence>
<feature type="transmembrane region" description="Helical" evidence="7">
    <location>
        <begin position="12"/>
        <end position="31"/>
    </location>
</feature>
<evidence type="ECO:0000259" key="8">
    <source>
        <dbReference type="PROSITE" id="PS50850"/>
    </source>
</evidence>
<evidence type="ECO:0000256" key="6">
    <source>
        <dbReference type="ARBA" id="ARBA00023136"/>
    </source>
</evidence>
<sequence>MRNHPYLPTASSIYFYFVVYGAALIIISQNSGALMDQWGATEAQIALAISGIGIGKLIGPVVAGFLSDRLGRRPMIMTSLAMNVVFFVGMAFSTNYVIGFILSLWFGIANAFLDSGAYPALMESFPRKAGSANLLVKAAIAIGQLLLPILVAGGLFWRTSFYGAAALLALILVAMFFVRFPDRERAPQTSEGQSPAPASSVPGAKLSVEGVALVIFGFTSTGAFWLAQQSLPGMGQNLAGMSSSEAARLVSV</sequence>
<keyword evidence="3" id="KW-0813">Transport</keyword>
<proteinExistence type="inferred from homology"/>
<feature type="transmembrane region" description="Helical" evidence="7">
    <location>
        <begin position="134"/>
        <end position="155"/>
    </location>
</feature>
<gene>
    <name evidence="9" type="ORF">GCM10010977_07860</name>
</gene>
<dbReference type="Pfam" id="PF07690">
    <property type="entry name" value="MFS_1"/>
    <property type="match status" value="1"/>
</dbReference>
<dbReference type="PROSITE" id="PS50850">
    <property type="entry name" value="MFS"/>
    <property type="match status" value="1"/>
</dbReference>
<dbReference type="EMBL" id="BMLQ01000002">
    <property type="protein sequence ID" value="GGO42333.1"/>
    <property type="molecule type" value="Genomic_DNA"/>
</dbReference>
<dbReference type="SUPFAM" id="SSF103473">
    <property type="entry name" value="MFS general substrate transporter"/>
    <property type="match status" value="1"/>
</dbReference>
<dbReference type="InterPro" id="IPR005829">
    <property type="entry name" value="Sugar_transporter_CS"/>
</dbReference>
<evidence type="ECO:0000256" key="1">
    <source>
        <dbReference type="ARBA" id="ARBA00004651"/>
    </source>
</evidence>
<evidence type="ECO:0000256" key="5">
    <source>
        <dbReference type="ARBA" id="ARBA00022989"/>
    </source>
</evidence>
<comment type="subcellular location">
    <subcellularLocation>
        <location evidence="1">Cell membrane</location>
        <topology evidence="1">Multi-pass membrane protein</topology>
    </subcellularLocation>
</comment>
<accession>A0ABQ2LU92</accession>
<protein>
    <recommendedName>
        <fullName evidence="8">Major facilitator superfamily (MFS) profile domain-containing protein</fullName>
    </recommendedName>
</protein>
<organism evidence="9 10">
    <name type="scientific">Citricoccus zhacaiensis</name>
    <dbReference type="NCBI Taxonomy" id="489142"/>
    <lineage>
        <taxon>Bacteria</taxon>
        <taxon>Bacillati</taxon>
        <taxon>Actinomycetota</taxon>
        <taxon>Actinomycetes</taxon>
        <taxon>Micrococcales</taxon>
        <taxon>Micrococcaceae</taxon>
        <taxon>Citricoccus</taxon>
    </lineage>
</organism>
<evidence type="ECO:0000256" key="3">
    <source>
        <dbReference type="ARBA" id="ARBA00022448"/>
    </source>
</evidence>
<reference evidence="10" key="1">
    <citation type="journal article" date="2019" name="Int. J. Syst. Evol. Microbiol.">
        <title>The Global Catalogue of Microorganisms (GCM) 10K type strain sequencing project: providing services to taxonomists for standard genome sequencing and annotation.</title>
        <authorList>
            <consortium name="The Broad Institute Genomics Platform"/>
            <consortium name="The Broad Institute Genome Sequencing Center for Infectious Disease"/>
            <person name="Wu L."/>
            <person name="Ma J."/>
        </authorList>
    </citation>
    <scope>NUCLEOTIDE SEQUENCE [LARGE SCALE GENOMIC DNA]</scope>
    <source>
        <strain evidence="10">CGMCC 1.7064</strain>
    </source>
</reference>
<comment type="similarity">
    <text evidence="2">Belongs to the major facilitator superfamily.</text>
</comment>
<dbReference type="RefSeq" id="WP_188804436.1">
    <property type="nucleotide sequence ID" value="NZ_BAAAOU010000001.1"/>
</dbReference>
<keyword evidence="6 7" id="KW-0472">Membrane</keyword>
<feature type="transmembrane region" description="Helical" evidence="7">
    <location>
        <begin position="43"/>
        <end position="66"/>
    </location>
</feature>
<dbReference type="InterPro" id="IPR051788">
    <property type="entry name" value="MFS_Transporter"/>
</dbReference>
<keyword evidence="10" id="KW-1185">Reference proteome</keyword>
<keyword evidence="5 7" id="KW-1133">Transmembrane helix</keyword>
<feature type="transmembrane region" description="Helical" evidence="7">
    <location>
        <begin position="161"/>
        <end position="180"/>
    </location>
</feature>
<evidence type="ECO:0000313" key="10">
    <source>
        <dbReference type="Proteomes" id="UP000642509"/>
    </source>
</evidence>
<keyword evidence="4 7" id="KW-0812">Transmembrane</keyword>
<dbReference type="PANTHER" id="PTHR23514">
    <property type="entry name" value="BYPASS OF STOP CODON PROTEIN 6"/>
    <property type="match status" value="1"/>
</dbReference>
<evidence type="ECO:0000256" key="4">
    <source>
        <dbReference type="ARBA" id="ARBA00022692"/>
    </source>
</evidence>
<dbReference type="InterPro" id="IPR020846">
    <property type="entry name" value="MFS_dom"/>
</dbReference>
<evidence type="ECO:0000313" key="9">
    <source>
        <dbReference type="EMBL" id="GGO42333.1"/>
    </source>
</evidence>
<name>A0ABQ2LU92_9MICC</name>
<comment type="caution">
    <text evidence="9">The sequence shown here is derived from an EMBL/GenBank/DDBJ whole genome shotgun (WGS) entry which is preliminary data.</text>
</comment>
<evidence type="ECO:0000256" key="7">
    <source>
        <dbReference type="SAM" id="Phobius"/>
    </source>
</evidence>
<dbReference type="PROSITE" id="PS00216">
    <property type="entry name" value="SUGAR_TRANSPORT_1"/>
    <property type="match status" value="1"/>
</dbReference>
<feature type="domain" description="Major facilitator superfamily (MFS) profile" evidence="8">
    <location>
        <begin position="9"/>
        <end position="252"/>
    </location>
</feature>
<feature type="transmembrane region" description="Helical" evidence="7">
    <location>
        <begin position="78"/>
        <end position="98"/>
    </location>
</feature>
<dbReference type="InterPro" id="IPR036259">
    <property type="entry name" value="MFS_trans_sf"/>
</dbReference>